<keyword evidence="4" id="KW-1185">Reference proteome</keyword>
<dbReference type="FunCoup" id="A0A2K1JHF9">
    <property type="interactions" value="1232"/>
</dbReference>
<dbReference type="Gramene" id="Pp3c14_11930V3.3">
    <property type="protein sequence ID" value="Pp3c14_11930V3.3"/>
    <property type="gene ID" value="Pp3c14_11930"/>
</dbReference>
<evidence type="ECO:0000313" key="2">
    <source>
        <dbReference type="EMBL" id="PNR40991.1"/>
    </source>
</evidence>
<feature type="compositionally biased region" description="Polar residues" evidence="1">
    <location>
        <begin position="84"/>
        <end position="94"/>
    </location>
</feature>
<dbReference type="Proteomes" id="UP000006727">
    <property type="component" value="Chromosome 14"/>
</dbReference>
<reference evidence="3" key="3">
    <citation type="submission" date="2020-12" db="UniProtKB">
        <authorList>
            <consortium name="EnsemblPlants"/>
        </authorList>
    </citation>
    <scope>IDENTIFICATION</scope>
</reference>
<dbReference type="PANTHER" id="PTHR31343">
    <property type="entry name" value="T15D22.8"/>
    <property type="match status" value="1"/>
</dbReference>
<dbReference type="Gramene" id="Pp3c14_11930V3.2">
    <property type="protein sequence ID" value="Pp3c14_11930V3.2"/>
    <property type="gene ID" value="Pp3c14_11930"/>
</dbReference>
<dbReference type="OrthoDB" id="1896065at2759"/>
<accession>A0A2K1JHF9</accession>
<reference evidence="2 4" key="2">
    <citation type="journal article" date="2018" name="Plant J.">
        <title>The Physcomitrella patens chromosome-scale assembly reveals moss genome structure and evolution.</title>
        <authorList>
            <person name="Lang D."/>
            <person name="Ullrich K.K."/>
            <person name="Murat F."/>
            <person name="Fuchs J."/>
            <person name="Jenkins J."/>
            <person name="Haas F.B."/>
            <person name="Piednoel M."/>
            <person name="Gundlach H."/>
            <person name="Van Bel M."/>
            <person name="Meyberg R."/>
            <person name="Vives C."/>
            <person name="Morata J."/>
            <person name="Symeonidi A."/>
            <person name="Hiss M."/>
            <person name="Muchero W."/>
            <person name="Kamisugi Y."/>
            <person name="Saleh O."/>
            <person name="Blanc G."/>
            <person name="Decker E.L."/>
            <person name="van Gessel N."/>
            <person name="Grimwood J."/>
            <person name="Hayes R.D."/>
            <person name="Graham S.W."/>
            <person name="Gunter L.E."/>
            <person name="McDaniel S.F."/>
            <person name="Hoernstein S.N.W."/>
            <person name="Larsson A."/>
            <person name="Li F.W."/>
            <person name="Perroud P.F."/>
            <person name="Phillips J."/>
            <person name="Ranjan P."/>
            <person name="Rokshar D.S."/>
            <person name="Rothfels C.J."/>
            <person name="Schneider L."/>
            <person name="Shu S."/>
            <person name="Stevenson D.W."/>
            <person name="Thummler F."/>
            <person name="Tillich M."/>
            <person name="Villarreal Aguilar J.C."/>
            <person name="Widiez T."/>
            <person name="Wong G.K."/>
            <person name="Wymore A."/>
            <person name="Zhang Y."/>
            <person name="Zimmer A.D."/>
            <person name="Quatrano R.S."/>
            <person name="Mayer K.F.X."/>
            <person name="Goodstein D."/>
            <person name="Casacuberta J.M."/>
            <person name="Vandepoele K."/>
            <person name="Reski R."/>
            <person name="Cuming A.C."/>
            <person name="Tuskan G.A."/>
            <person name="Maumus F."/>
            <person name="Salse J."/>
            <person name="Schmutz J."/>
            <person name="Rensing S.A."/>
        </authorList>
    </citation>
    <scope>NUCLEOTIDE SEQUENCE [LARGE SCALE GENOMIC DNA]</scope>
    <source>
        <strain evidence="3 4">cv. Gransden 2004</strain>
    </source>
</reference>
<dbReference type="EMBL" id="ABEU02000014">
    <property type="protein sequence ID" value="PNR40991.1"/>
    <property type="molecule type" value="Genomic_DNA"/>
</dbReference>
<dbReference type="KEGG" id="ppp:112291270"/>
<dbReference type="EnsemblPlants" id="Pp3c14_11930V3.3">
    <property type="protein sequence ID" value="Pp3c14_11930V3.3"/>
    <property type="gene ID" value="Pp3c14_11930"/>
</dbReference>
<dbReference type="AlphaFoldDB" id="A0A2K1JHF9"/>
<feature type="compositionally biased region" description="Low complexity" evidence="1">
    <location>
        <begin position="191"/>
        <end position="204"/>
    </location>
</feature>
<dbReference type="Pfam" id="PF05623">
    <property type="entry name" value="DUF789"/>
    <property type="match status" value="1"/>
</dbReference>
<dbReference type="EnsemblPlants" id="Pp3c14_11930V3.2">
    <property type="protein sequence ID" value="Pp3c14_11930V3.2"/>
    <property type="gene ID" value="Pp3c14_11930"/>
</dbReference>
<dbReference type="PaxDb" id="3218-PP1S36_242V6.1"/>
<proteinExistence type="predicted"/>
<organism evidence="2">
    <name type="scientific">Physcomitrium patens</name>
    <name type="common">Spreading-leaved earth moss</name>
    <name type="synonym">Physcomitrella patens</name>
    <dbReference type="NCBI Taxonomy" id="3218"/>
    <lineage>
        <taxon>Eukaryota</taxon>
        <taxon>Viridiplantae</taxon>
        <taxon>Streptophyta</taxon>
        <taxon>Embryophyta</taxon>
        <taxon>Bryophyta</taxon>
        <taxon>Bryophytina</taxon>
        <taxon>Bryopsida</taxon>
        <taxon>Funariidae</taxon>
        <taxon>Funariales</taxon>
        <taxon>Funariaceae</taxon>
        <taxon>Physcomitrium</taxon>
    </lineage>
</organism>
<dbReference type="InterPro" id="IPR008507">
    <property type="entry name" value="DUF789"/>
</dbReference>
<dbReference type="EnsemblPlants" id="Pp3c14_11930V3.1">
    <property type="protein sequence ID" value="Pp3c14_11930V3.1"/>
    <property type="gene ID" value="Pp3c14_11930"/>
</dbReference>
<reference evidence="2 4" key="1">
    <citation type="journal article" date="2008" name="Science">
        <title>The Physcomitrella genome reveals evolutionary insights into the conquest of land by plants.</title>
        <authorList>
            <person name="Rensing S."/>
            <person name="Lang D."/>
            <person name="Zimmer A."/>
            <person name="Terry A."/>
            <person name="Salamov A."/>
            <person name="Shapiro H."/>
            <person name="Nishiyama T."/>
            <person name="Perroud P.-F."/>
            <person name="Lindquist E."/>
            <person name="Kamisugi Y."/>
            <person name="Tanahashi T."/>
            <person name="Sakakibara K."/>
            <person name="Fujita T."/>
            <person name="Oishi K."/>
            <person name="Shin-I T."/>
            <person name="Kuroki Y."/>
            <person name="Toyoda A."/>
            <person name="Suzuki Y."/>
            <person name="Hashimoto A."/>
            <person name="Yamaguchi K."/>
            <person name="Sugano A."/>
            <person name="Kohara Y."/>
            <person name="Fujiyama A."/>
            <person name="Anterola A."/>
            <person name="Aoki S."/>
            <person name="Ashton N."/>
            <person name="Barbazuk W.B."/>
            <person name="Barker E."/>
            <person name="Bennetzen J."/>
            <person name="Bezanilla M."/>
            <person name="Blankenship R."/>
            <person name="Cho S.H."/>
            <person name="Dutcher S."/>
            <person name="Estelle M."/>
            <person name="Fawcett J.A."/>
            <person name="Gundlach H."/>
            <person name="Hanada K."/>
            <person name="Heyl A."/>
            <person name="Hicks K.A."/>
            <person name="Hugh J."/>
            <person name="Lohr M."/>
            <person name="Mayer K."/>
            <person name="Melkozernov A."/>
            <person name="Murata T."/>
            <person name="Nelson D."/>
            <person name="Pils B."/>
            <person name="Prigge M."/>
            <person name="Reiss B."/>
            <person name="Renner T."/>
            <person name="Rombauts S."/>
            <person name="Rushton P."/>
            <person name="Sanderfoot A."/>
            <person name="Schween G."/>
            <person name="Shiu S.-H."/>
            <person name="Stueber K."/>
            <person name="Theodoulou F.L."/>
            <person name="Tu H."/>
            <person name="Van de Peer Y."/>
            <person name="Verrier P.J."/>
            <person name="Waters E."/>
            <person name="Wood A."/>
            <person name="Yang L."/>
            <person name="Cove D."/>
            <person name="Cuming A."/>
            <person name="Hasebe M."/>
            <person name="Lucas S."/>
            <person name="Mishler D.B."/>
            <person name="Reski R."/>
            <person name="Grigoriev I."/>
            <person name="Quatrano R.S."/>
            <person name="Boore J.L."/>
        </authorList>
    </citation>
    <scope>NUCLEOTIDE SEQUENCE [LARGE SCALE GENOMIC DNA]</scope>
    <source>
        <strain evidence="3 4">cv. Gransden 2004</strain>
    </source>
</reference>
<feature type="region of interest" description="Disordered" evidence="1">
    <location>
        <begin position="1"/>
        <end position="94"/>
    </location>
</feature>
<gene>
    <name evidence="3" type="primary">LOC112291270</name>
    <name evidence="2" type="ORF">PHYPA_018394</name>
</gene>
<dbReference type="RefSeq" id="XP_024394209.1">
    <property type="nucleotide sequence ID" value="XM_024538441.2"/>
</dbReference>
<protein>
    <submittedName>
        <fullName evidence="2 3">Uncharacterized protein</fullName>
    </submittedName>
</protein>
<dbReference type="GeneID" id="112291270"/>
<evidence type="ECO:0000313" key="4">
    <source>
        <dbReference type="Proteomes" id="UP000006727"/>
    </source>
</evidence>
<name>A0A2K1JHF9_PHYPA</name>
<dbReference type="PANTHER" id="PTHR31343:SF42">
    <property type="entry name" value="T15D22.8"/>
    <property type="match status" value="1"/>
</dbReference>
<feature type="region of interest" description="Disordered" evidence="1">
    <location>
        <begin position="190"/>
        <end position="219"/>
    </location>
</feature>
<sequence length="407" mass="46026">MVGPVSPRVTSNEVLHQDDHHGEERRLQAHSGGTNLHSSHSRQQHPKQYSVVESENRIGHKNTKKTNQRMSGVSDMNGRMNPPSAASSSGRSYAPSNLDRFLEVTTPRVRTQYLPKSCLLYSSQKRCANPEETLYFNLGDLWDSFDEWSAYGAGVPLVLNGDESVVQYYVPYLSALQLYTRPDWPDRFRNGGAESDVSSEASSDSEVDGSRPIRRSPSVNSSRLECASFRDDNNEEVEVWSYFETISPYSRVPLIDKIADLSRGFEPGQDPLRSLRSLDLLPNSWFSVAWYPIYRIPTGPTLRDLDACFLTFHPLSKPLKAEATFMSPSCCRDVCVTQTVPPLEPQPLRAFGLASYKLRGAVWASNPERRQVVTLQKSADDHLKHLRVQHLHSDFNYFTSRSTPTRR</sequence>
<dbReference type="Gramene" id="Pp3c14_11930V3.1">
    <property type="protein sequence ID" value="Pp3c14_11930V3.1"/>
    <property type="gene ID" value="Pp3c14_11930"/>
</dbReference>
<evidence type="ECO:0000313" key="3">
    <source>
        <dbReference type="EnsemblPlants" id="Pp3c14_11930V3.1"/>
    </source>
</evidence>
<feature type="compositionally biased region" description="Basic and acidic residues" evidence="1">
    <location>
        <begin position="15"/>
        <end position="27"/>
    </location>
</feature>
<evidence type="ECO:0000256" key="1">
    <source>
        <dbReference type="SAM" id="MobiDB-lite"/>
    </source>
</evidence>